<dbReference type="Proteomes" id="UP001501764">
    <property type="component" value="Unassembled WGS sequence"/>
</dbReference>
<evidence type="ECO:0000313" key="1">
    <source>
        <dbReference type="EMBL" id="GAA0856824.1"/>
    </source>
</evidence>
<organism evidence="1 2">
    <name type="scientific">Clostridium nitritogenes</name>
    <dbReference type="NCBI Taxonomy" id="83340"/>
    <lineage>
        <taxon>Bacteria</taxon>
        <taxon>Bacillati</taxon>
        <taxon>Bacillota</taxon>
        <taxon>Clostridia</taxon>
        <taxon>Eubacteriales</taxon>
        <taxon>Clostridiaceae</taxon>
        <taxon>Clostridium</taxon>
    </lineage>
</organism>
<gene>
    <name evidence="1" type="ORF">GCM10008916_07990</name>
</gene>
<name>A0ABN1LK89_9CLOT</name>
<proteinExistence type="predicted"/>
<dbReference type="EMBL" id="BAAACO010000001">
    <property type="protein sequence ID" value="GAA0856824.1"/>
    <property type="molecule type" value="Genomic_DNA"/>
</dbReference>
<protein>
    <submittedName>
        <fullName evidence="1">Uncharacterized protein</fullName>
    </submittedName>
</protein>
<dbReference type="RefSeq" id="WP_346025823.1">
    <property type="nucleotide sequence ID" value="NZ_BAAACO010000001.1"/>
</dbReference>
<sequence length="53" mass="6579">MDLIKKYGPEELARMTYRMLQEKRNKKTRTINQYEADRTASICRKTRRMIRER</sequence>
<comment type="caution">
    <text evidence="1">The sequence shown here is derived from an EMBL/GenBank/DDBJ whole genome shotgun (WGS) entry which is preliminary data.</text>
</comment>
<evidence type="ECO:0000313" key="2">
    <source>
        <dbReference type="Proteomes" id="UP001501764"/>
    </source>
</evidence>
<accession>A0ABN1LK89</accession>
<reference evidence="1 2" key="1">
    <citation type="journal article" date="2019" name="Int. J. Syst. Evol. Microbiol.">
        <title>The Global Catalogue of Microorganisms (GCM) 10K type strain sequencing project: providing services to taxonomists for standard genome sequencing and annotation.</title>
        <authorList>
            <consortium name="The Broad Institute Genomics Platform"/>
            <consortium name="The Broad Institute Genome Sequencing Center for Infectious Disease"/>
            <person name="Wu L."/>
            <person name="Ma J."/>
        </authorList>
    </citation>
    <scope>NUCLEOTIDE SEQUENCE [LARGE SCALE GENOMIC DNA]</scope>
    <source>
        <strain evidence="1 2">JCM 6485</strain>
    </source>
</reference>
<keyword evidence="2" id="KW-1185">Reference proteome</keyword>